<proteinExistence type="predicted"/>
<organism evidence="1 2">
    <name type="scientific">Panagrolaimus sp. JU765</name>
    <dbReference type="NCBI Taxonomy" id="591449"/>
    <lineage>
        <taxon>Eukaryota</taxon>
        <taxon>Metazoa</taxon>
        <taxon>Ecdysozoa</taxon>
        <taxon>Nematoda</taxon>
        <taxon>Chromadorea</taxon>
        <taxon>Rhabditida</taxon>
        <taxon>Tylenchina</taxon>
        <taxon>Panagrolaimomorpha</taxon>
        <taxon>Panagrolaimoidea</taxon>
        <taxon>Panagrolaimidae</taxon>
        <taxon>Panagrolaimus</taxon>
    </lineage>
</organism>
<name>A0AC34Q326_9BILA</name>
<evidence type="ECO:0000313" key="2">
    <source>
        <dbReference type="WBParaSite" id="JU765_v2.g12395.t1"/>
    </source>
</evidence>
<dbReference type="Proteomes" id="UP000887576">
    <property type="component" value="Unplaced"/>
</dbReference>
<accession>A0AC34Q326</accession>
<reference evidence="2" key="1">
    <citation type="submission" date="2022-11" db="UniProtKB">
        <authorList>
            <consortium name="WormBaseParasite"/>
        </authorList>
    </citation>
    <scope>IDENTIFICATION</scope>
</reference>
<protein>
    <submittedName>
        <fullName evidence="2">Uncharacterized protein</fullName>
    </submittedName>
</protein>
<sequence length="294" mass="33929">MTDILVPSKLKPINQNFWQKIIEQKPKLYKNYEPPTLKSPTVLIGCLPFPSQQRALLDSLFGQLILYYLNTSSKPTKHSKIKHSPSFFEFGRFSLITFLHSSQFARLLSSCPEPDLGFFSKRHQHFSFVFHSLFDVKLPSGFDGFDLSEFSPEIPLTPSTTYSKKLHEAGFVDSKLYPVQIEPKTIVDIRFGHNSDSELVIPFSTDSLDKEKSEEFWKNRKGVLEFAFWMEKTGKQGKDTVNTTMLQNLKLDKKSTPAQFAQKFCKIRELLDQKELERFKNSFEKTESETGCVD</sequence>
<evidence type="ECO:0000313" key="1">
    <source>
        <dbReference type="Proteomes" id="UP000887576"/>
    </source>
</evidence>
<dbReference type="WBParaSite" id="JU765_v2.g12395.t1">
    <property type="protein sequence ID" value="JU765_v2.g12395.t1"/>
    <property type="gene ID" value="JU765_v2.g12395"/>
</dbReference>